<proteinExistence type="inferred from homology"/>
<sequence>MQRMYSGHHGWLLQWLQRKLGNRGDAADLVQDTYIRVATGRSMPNPEQARPYLVQIAKHLMIDLHRRRKLEAAYLEALAALPEAHAPSHEDTLIVQQTLAAIDAALEGLPPKVRETFFMSQFDGMTYSAIAASLGIAVATVRKHMLTATRACFLAMQQCGEPVCAC</sequence>
<keyword evidence="3" id="KW-0731">Sigma factor</keyword>
<dbReference type="Pfam" id="PF04542">
    <property type="entry name" value="Sigma70_r2"/>
    <property type="match status" value="1"/>
</dbReference>
<dbReference type="InterPro" id="IPR013324">
    <property type="entry name" value="RNA_pol_sigma_r3/r4-like"/>
</dbReference>
<keyword evidence="4" id="KW-0804">Transcription</keyword>
<dbReference type="Gene3D" id="1.10.1740.10">
    <property type="match status" value="1"/>
</dbReference>
<dbReference type="Pfam" id="PF08281">
    <property type="entry name" value="Sigma70_r4_2"/>
    <property type="match status" value="1"/>
</dbReference>
<dbReference type="InterPro" id="IPR013325">
    <property type="entry name" value="RNA_pol_sigma_r2"/>
</dbReference>
<evidence type="ECO:0000259" key="6">
    <source>
        <dbReference type="Pfam" id="PF08281"/>
    </source>
</evidence>
<dbReference type="SUPFAM" id="SSF88946">
    <property type="entry name" value="Sigma2 domain of RNA polymerase sigma factors"/>
    <property type="match status" value="1"/>
</dbReference>
<evidence type="ECO:0000313" key="7">
    <source>
        <dbReference type="EMBL" id="MDR6582246.1"/>
    </source>
</evidence>
<evidence type="ECO:0000256" key="3">
    <source>
        <dbReference type="ARBA" id="ARBA00023082"/>
    </source>
</evidence>
<feature type="domain" description="RNA polymerase sigma factor 70 region 4 type 2" evidence="6">
    <location>
        <begin position="100"/>
        <end position="147"/>
    </location>
</feature>
<evidence type="ECO:0000256" key="2">
    <source>
        <dbReference type="ARBA" id="ARBA00023015"/>
    </source>
</evidence>
<dbReference type="InterPro" id="IPR014284">
    <property type="entry name" value="RNA_pol_sigma-70_dom"/>
</dbReference>
<evidence type="ECO:0000256" key="1">
    <source>
        <dbReference type="ARBA" id="ARBA00010641"/>
    </source>
</evidence>
<comment type="similarity">
    <text evidence="1">Belongs to the sigma-70 factor family. ECF subfamily.</text>
</comment>
<evidence type="ECO:0000259" key="5">
    <source>
        <dbReference type="Pfam" id="PF04542"/>
    </source>
</evidence>
<dbReference type="InterPro" id="IPR036388">
    <property type="entry name" value="WH-like_DNA-bd_sf"/>
</dbReference>
<reference evidence="7 8" key="1">
    <citation type="submission" date="2023-07" db="EMBL/GenBank/DDBJ databases">
        <title>Sorghum-associated microbial communities from plants grown in Nebraska, USA.</title>
        <authorList>
            <person name="Schachtman D."/>
        </authorList>
    </citation>
    <scope>NUCLEOTIDE SEQUENCE [LARGE SCALE GENOMIC DNA]</scope>
    <source>
        <strain evidence="7 8">596</strain>
    </source>
</reference>
<dbReference type="Proteomes" id="UP001260715">
    <property type="component" value="Unassembled WGS sequence"/>
</dbReference>
<dbReference type="InterPro" id="IPR013249">
    <property type="entry name" value="RNA_pol_sigma70_r4_t2"/>
</dbReference>
<dbReference type="NCBIfam" id="TIGR02937">
    <property type="entry name" value="sigma70-ECF"/>
    <property type="match status" value="1"/>
</dbReference>
<organism evidence="7 8">
    <name type="scientific">Herbaspirillum frisingense</name>
    <dbReference type="NCBI Taxonomy" id="92645"/>
    <lineage>
        <taxon>Bacteria</taxon>
        <taxon>Pseudomonadati</taxon>
        <taxon>Pseudomonadota</taxon>
        <taxon>Betaproteobacteria</taxon>
        <taxon>Burkholderiales</taxon>
        <taxon>Oxalobacteraceae</taxon>
        <taxon>Herbaspirillum</taxon>
    </lineage>
</organism>
<name>A0ABU1P8L2_9BURK</name>
<evidence type="ECO:0000313" key="8">
    <source>
        <dbReference type="Proteomes" id="UP001260715"/>
    </source>
</evidence>
<dbReference type="EMBL" id="JAVDSJ010000001">
    <property type="protein sequence ID" value="MDR6582246.1"/>
    <property type="molecule type" value="Genomic_DNA"/>
</dbReference>
<protein>
    <submittedName>
        <fullName evidence="7">RNA polymerase sigma-70 factor (ECF subfamily)</fullName>
    </submittedName>
</protein>
<dbReference type="InterPro" id="IPR007627">
    <property type="entry name" value="RNA_pol_sigma70_r2"/>
</dbReference>
<dbReference type="PANTHER" id="PTHR43133:SF63">
    <property type="entry name" value="RNA POLYMERASE SIGMA FACTOR FECI-RELATED"/>
    <property type="match status" value="1"/>
</dbReference>
<dbReference type="InterPro" id="IPR039425">
    <property type="entry name" value="RNA_pol_sigma-70-like"/>
</dbReference>
<keyword evidence="2" id="KW-0805">Transcription regulation</keyword>
<dbReference type="Gene3D" id="1.10.10.10">
    <property type="entry name" value="Winged helix-like DNA-binding domain superfamily/Winged helix DNA-binding domain"/>
    <property type="match status" value="1"/>
</dbReference>
<dbReference type="SUPFAM" id="SSF88659">
    <property type="entry name" value="Sigma3 and sigma4 domains of RNA polymerase sigma factors"/>
    <property type="match status" value="1"/>
</dbReference>
<evidence type="ECO:0000256" key="4">
    <source>
        <dbReference type="ARBA" id="ARBA00023163"/>
    </source>
</evidence>
<comment type="caution">
    <text evidence="7">The sequence shown here is derived from an EMBL/GenBank/DDBJ whole genome shotgun (WGS) entry which is preliminary data.</text>
</comment>
<keyword evidence="8" id="KW-1185">Reference proteome</keyword>
<dbReference type="PANTHER" id="PTHR43133">
    <property type="entry name" value="RNA POLYMERASE ECF-TYPE SIGMA FACTO"/>
    <property type="match status" value="1"/>
</dbReference>
<feature type="domain" description="RNA polymerase sigma-70 region 2" evidence="5">
    <location>
        <begin position="4"/>
        <end position="69"/>
    </location>
</feature>
<accession>A0ABU1P8L2</accession>
<dbReference type="RefSeq" id="WP_369878615.1">
    <property type="nucleotide sequence ID" value="NZ_JAVDSJ010000001.1"/>
</dbReference>
<gene>
    <name evidence="7" type="ORF">J2W50_000421</name>
</gene>